<keyword evidence="5" id="KW-1185">Reference proteome</keyword>
<dbReference type="RefSeq" id="WP_164650386.1">
    <property type="nucleotide sequence ID" value="NZ_CP047476.1"/>
</dbReference>
<dbReference type="SUPFAM" id="SSF48230">
    <property type="entry name" value="Chondroitin AC/alginate lyase"/>
    <property type="match status" value="1"/>
</dbReference>
<reference evidence="4 5" key="1">
    <citation type="submission" date="2020-01" db="EMBL/GenBank/DDBJ databases">
        <title>Whole genome and functional gene identification of agarase of Vibrio HN897.</title>
        <authorList>
            <person name="Liu Y."/>
            <person name="Zhao Z."/>
        </authorList>
    </citation>
    <scope>NUCLEOTIDE SEQUENCE [LARGE SCALE GENOMIC DNA]</scope>
    <source>
        <strain evidence="4 5">HN897</strain>
    </source>
</reference>
<proteinExistence type="predicted"/>
<keyword evidence="1" id="KW-0732">Signal</keyword>
<dbReference type="InterPro" id="IPR008929">
    <property type="entry name" value="Chondroitin_lyas"/>
</dbReference>
<accession>A0A7Z2T772</accession>
<gene>
    <name evidence="4" type="ORF">GT360_18280</name>
</gene>
<protein>
    <recommendedName>
        <fullName evidence="3">Alginate lyase domain-containing protein</fullName>
    </recommendedName>
</protein>
<evidence type="ECO:0000313" key="4">
    <source>
        <dbReference type="EMBL" id="QIA65486.1"/>
    </source>
</evidence>
<keyword evidence="2" id="KW-0456">Lyase</keyword>
<dbReference type="GO" id="GO:0016829">
    <property type="term" value="F:lyase activity"/>
    <property type="evidence" value="ECO:0007669"/>
    <property type="project" value="UniProtKB-KW"/>
</dbReference>
<dbReference type="AlphaFoldDB" id="A0A7Z2T772"/>
<sequence>MKNIIATTLMVFSMSSVADQIDLNSQLTYINIDKIVENREKIDNQHALYTTALKNKIELAEKALESEANPVTNKPRPGPSGSLNDYVSIGPYWWPDDTKADGLPWIRKDGQVNPLTRGDNTDQKRTKSFLTDLEHLNIAYLYTNDAKYMEKALELIDIWLVSPKTKMNPNLNYAQGVPGDSDGRPFGIIEFVQVSNIVTSMELLEESGIASPSFLEEVELWLTEYLAWLQTSELGQQESTRLNNHGTWYDVQVLGLMMYLGQLDQAKSYAEQVKFARISSQIAFDGSQPHELGRTKSVNYSSMNLTAFLIVSELASKVGVDLVNYEGPQGQSIKKAAEYMIPYVEGQKEWTYKQLGDLTKAFNQKTIPALFIANSVFDEELIANEIINSRIDYVDEGTLLMY</sequence>
<organism evidence="4 5">
    <name type="scientific">Vibrio astriarenae</name>
    <dbReference type="NCBI Taxonomy" id="1481923"/>
    <lineage>
        <taxon>Bacteria</taxon>
        <taxon>Pseudomonadati</taxon>
        <taxon>Pseudomonadota</taxon>
        <taxon>Gammaproteobacteria</taxon>
        <taxon>Vibrionales</taxon>
        <taxon>Vibrionaceae</taxon>
        <taxon>Vibrio</taxon>
    </lineage>
</organism>
<name>A0A7Z2T772_9VIBR</name>
<dbReference type="KEGG" id="vas:GT360_18280"/>
<evidence type="ECO:0000256" key="1">
    <source>
        <dbReference type="ARBA" id="ARBA00022729"/>
    </source>
</evidence>
<evidence type="ECO:0000313" key="5">
    <source>
        <dbReference type="Proteomes" id="UP000464262"/>
    </source>
</evidence>
<evidence type="ECO:0000256" key="2">
    <source>
        <dbReference type="ARBA" id="ARBA00023239"/>
    </source>
</evidence>
<evidence type="ECO:0000259" key="3">
    <source>
        <dbReference type="Pfam" id="PF05426"/>
    </source>
</evidence>
<dbReference type="Pfam" id="PF05426">
    <property type="entry name" value="Alginate_lyase"/>
    <property type="match status" value="1"/>
</dbReference>
<dbReference type="GO" id="GO:0042597">
    <property type="term" value="C:periplasmic space"/>
    <property type="evidence" value="ECO:0007669"/>
    <property type="project" value="InterPro"/>
</dbReference>
<feature type="domain" description="Alginate lyase" evidence="3">
    <location>
        <begin position="71"/>
        <end position="350"/>
    </location>
</feature>
<dbReference type="Gene3D" id="1.50.10.100">
    <property type="entry name" value="Chondroitin AC/alginate lyase"/>
    <property type="match status" value="1"/>
</dbReference>
<dbReference type="Proteomes" id="UP000464262">
    <property type="component" value="Chromosome 2"/>
</dbReference>
<dbReference type="InterPro" id="IPR008397">
    <property type="entry name" value="Alginate_lyase_dom"/>
</dbReference>
<dbReference type="EMBL" id="CP047476">
    <property type="protein sequence ID" value="QIA65486.1"/>
    <property type="molecule type" value="Genomic_DNA"/>
</dbReference>